<organism evidence="1 2">
    <name type="scientific">Methanooceanicella nereidis</name>
    <dbReference type="NCBI Taxonomy" id="2052831"/>
    <lineage>
        <taxon>Archaea</taxon>
        <taxon>Methanobacteriati</taxon>
        <taxon>Methanobacteriota</taxon>
        <taxon>Stenosarchaea group</taxon>
        <taxon>Methanomicrobia</taxon>
        <taxon>Methanocellales</taxon>
        <taxon>Methanocellaceae</taxon>
        <taxon>Methanooceanicella</taxon>
    </lineage>
</organism>
<dbReference type="EMBL" id="PGCK01000018">
    <property type="protein sequence ID" value="MCD1296333.1"/>
    <property type="molecule type" value="Genomic_DNA"/>
</dbReference>
<dbReference type="AlphaFoldDB" id="A0AAP2RFF5"/>
<protein>
    <submittedName>
        <fullName evidence="1">Uncharacterized protein</fullName>
    </submittedName>
</protein>
<keyword evidence="2" id="KW-1185">Reference proteome</keyword>
<evidence type="ECO:0000313" key="1">
    <source>
        <dbReference type="EMBL" id="MCD1296333.1"/>
    </source>
</evidence>
<dbReference type="RefSeq" id="WP_230743333.1">
    <property type="nucleotide sequence ID" value="NZ_PGCK01000018.1"/>
</dbReference>
<evidence type="ECO:0000313" key="2">
    <source>
        <dbReference type="Proteomes" id="UP001320159"/>
    </source>
</evidence>
<gene>
    <name evidence="1" type="ORF">CUJ83_15120</name>
</gene>
<proteinExistence type="predicted"/>
<comment type="caution">
    <text evidence="1">The sequence shown here is derived from an EMBL/GenBank/DDBJ whole genome shotgun (WGS) entry which is preliminary data.</text>
</comment>
<name>A0AAP2RFF5_9EURY</name>
<reference evidence="1 2" key="1">
    <citation type="submission" date="2017-11" db="EMBL/GenBank/DDBJ databases">
        <title>Isolation and Characterization of Family Methanocellaceae Species from Potential Methane Hydrate Area Offshore Southwestern Taiwan.</title>
        <authorList>
            <person name="Zhang W.-L."/>
            <person name="Chen W.-C."/>
            <person name="Lai M.-C."/>
            <person name="Chen S.-C."/>
        </authorList>
    </citation>
    <scope>NUCLEOTIDE SEQUENCE [LARGE SCALE GENOMIC DNA]</scope>
    <source>
        <strain evidence="1 2">CWC-04</strain>
    </source>
</reference>
<dbReference type="Proteomes" id="UP001320159">
    <property type="component" value="Unassembled WGS sequence"/>
</dbReference>
<sequence>MLKKSGIILLLGLLMISLSYSSFGQVTGTARMAEEASADIAMNAIPVKDIDIGMVSKFSDVNYTTMVLDLRDPNLSCDFIFHEGSMHEKPFPVSKDSFMAGKMLVLRPNDHRQESIPLMWMKMHPDGVTPENFDLKYMAGFMMNFSEDGPPSRYFRVPPPESVPVEDGTFDCVFYGGIMFKRQGMPVLNDFPEVELNNDILQGQTNWHQCEVSEASTSLVVDMKWKEPKNDLRLLIYTPDGHILGPYYDDSDGEMDGRINLEVSNEDGLATGQWNLKVNGIDIAGKEEYYIRTGCE</sequence>
<accession>A0AAP2RFF5</accession>